<evidence type="ECO:0000256" key="1">
    <source>
        <dbReference type="SAM" id="MobiDB-lite"/>
    </source>
</evidence>
<feature type="region of interest" description="Disordered" evidence="1">
    <location>
        <begin position="332"/>
        <end position="361"/>
    </location>
</feature>
<organism evidence="2 3">
    <name type="scientific">Cucurbitaria berberidis CBS 394.84</name>
    <dbReference type="NCBI Taxonomy" id="1168544"/>
    <lineage>
        <taxon>Eukaryota</taxon>
        <taxon>Fungi</taxon>
        <taxon>Dikarya</taxon>
        <taxon>Ascomycota</taxon>
        <taxon>Pezizomycotina</taxon>
        <taxon>Dothideomycetes</taxon>
        <taxon>Pleosporomycetidae</taxon>
        <taxon>Pleosporales</taxon>
        <taxon>Pleosporineae</taxon>
        <taxon>Cucurbitariaceae</taxon>
        <taxon>Cucurbitaria</taxon>
    </lineage>
</organism>
<gene>
    <name evidence="2" type="ORF">K460DRAFT_397017</name>
</gene>
<keyword evidence="3" id="KW-1185">Reference proteome</keyword>
<reference evidence="2" key="1">
    <citation type="submission" date="2020-01" db="EMBL/GenBank/DDBJ databases">
        <authorList>
            <consortium name="DOE Joint Genome Institute"/>
            <person name="Haridas S."/>
            <person name="Albert R."/>
            <person name="Binder M."/>
            <person name="Bloem J."/>
            <person name="Labutti K."/>
            <person name="Salamov A."/>
            <person name="Andreopoulos B."/>
            <person name="Baker S.E."/>
            <person name="Barry K."/>
            <person name="Bills G."/>
            <person name="Bluhm B.H."/>
            <person name="Cannon C."/>
            <person name="Castanera R."/>
            <person name="Culley D.E."/>
            <person name="Daum C."/>
            <person name="Ezra D."/>
            <person name="Gonzalez J.B."/>
            <person name="Henrissat B."/>
            <person name="Kuo A."/>
            <person name="Liang C."/>
            <person name="Lipzen A."/>
            <person name="Lutzoni F."/>
            <person name="Magnuson J."/>
            <person name="Mondo S."/>
            <person name="Nolan M."/>
            <person name="Ohm R."/>
            <person name="Pangilinan J."/>
            <person name="Park H.-J."/>
            <person name="Ramirez L."/>
            <person name="Alfaro M."/>
            <person name="Sun H."/>
            <person name="Tritt A."/>
            <person name="Yoshinaga Y."/>
            <person name="Zwiers L.-H."/>
            <person name="Turgeon B.G."/>
            <person name="Goodwin S.B."/>
            <person name="Spatafora J.W."/>
            <person name="Crous P.W."/>
            <person name="Grigoriev I.V."/>
        </authorList>
    </citation>
    <scope>NUCLEOTIDE SEQUENCE</scope>
    <source>
        <strain evidence="2">CBS 394.84</strain>
    </source>
</reference>
<dbReference type="Proteomes" id="UP000800039">
    <property type="component" value="Unassembled WGS sequence"/>
</dbReference>
<dbReference type="EMBL" id="ML976617">
    <property type="protein sequence ID" value="KAF1843795.1"/>
    <property type="molecule type" value="Genomic_DNA"/>
</dbReference>
<protein>
    <submittedName>
        <fullName evidence="2">Uncharacterized protein</fullName>
    </submittedName>
</protein>
<comment type="caution">
    <text evidence="2">The sequence shown here is derived from an EMBL/GenBank/DDBJ whole genome shotgun (WGS) entry which is preliminary data.</text>
</comment>
<dbReference type="AlphaFoldDB" id="A0A9P4GDX6"/>
<proteinExistence type="predicted"/>
<evidence type="ECO:0000313" key="3">
    <source>
        <dbReference type="Proteomes" id="UP000800039"/>
    </source>
</evidence>
<accession>A0A9P4GDX6</accession>
<dbReference type="GeneID" id="63853388"/>
<dbReference type="RefSeq" id="XP_040786358.1">
    <property type="nucleotide sequence ID" value="XM_040936137.1"/>
</dbReference>
<feature type="region of interest" description="Disordered" evidence="1">
    <location>
        <begin position="66"/>
        <end position="97"/>
    </location>
</feature>
<name>A0A9P4GDX6_9PLEO</name>
<dbReference type="OrthoDB" id="3796016at2759"/>
<evidence type="ECO:0000313" key="2">
    <source>
        <dbReference type="EMBL" id="KAF1843795.1"/>
    </source>
</evidence>
<sequence length="613" mass="69681">MEPTLTLQIPFILLGRRDDVDPGLWNPDNSSIDLVRKVHEVLRQFCPEVPIQLNLSADIDTKDETRSRANWTIQPAPNAERPSSGPAHNSDDTDGLLASDESVRLGDMVWAYPMLLQRSNIPLSTDSIEWRGFEDEVQTVFKVLKWAFEDGNVPKNGIEEAAKSWSLICGKRCWISIAVIPPSTSASITTSLSHDAAKKLLMLATAFESELTMLSTPTALLEFWSLSRFLEYRGIVQLAKNRSALWQRLKDKKHLSDKRKGTIYQRDKEKWISGFDEEDIACERTKGRRREWWEVLDGSGLEELLEEMRSFEERGRRLALSCDFFSKEMKDTARGNNEEENIDSSIVGDRESHTKLPPGRPPQATIAVSRITFNGYRSSLDVEEILAYAELIASLVRLSYSLDANELRNSLEKFRESTVNRVTKPLDGFKNLMKVLCTSDRTTSFWMHKLSPYYTECNDTNIDNNDKDANSHYDPFSPLRAHISSSLAREKAFMPSFIQRYHLAGGFYPTKSKKLYALMVAEEHARKQKSGRRKKAQDWLGNLGDVGLGEAIYEEAVSPEATSERREETNDWVNEVLGPGNKLNQEGTKRGTGQDMGDKDVQKRDELRVLTDL</sequence>
<feature type="region of interest" description="Disordered" evidence="1">
    <location>
        <begin position="557"/>
        <end position="613"/>
    </location>
</feature>
<feature type="compositionally biased region" description="Basic and acidic residues" evidence="1">
    <location>
        <begin position="596"/>
        <end position="613"/>
    </location>
</feature>